<sequence>MEDCDLGLESLNTFIQYAIFNTHVDVSAKNDFCKELNEKLPPNYENFNNFCYKLTRNLYKISDSLNKNPENNEECTNLIYWIYYEIVKNKYYGKADDISLSEVIQNFSDLWENYDYYGKCKFEYYKINATDFNILKQLYDYSRNYSTIHERSNKVSENCKKYYCNYINNIVQAYTSAESGCSESMDKKYCTLFTEIKNSKKPGILFEHFKCVQGELKEGLVDEEKILRARTQASSLHRYDYSLGNIALGNSSSRVVIKVFFSILGILLICFFLIYKFTPARGWINDIIQKKKRTWGIMNEKVPEPGLEQTSEYEEEKEKNEKLKISYHSLLNY</sequence>
<accession>A0A1A8XEK8</accession>
<dbReference type="Pfam" id="PF05795">
    <property type="entry name" value="Plasmodium_Vir"/>
    <property type="match status" value="2"/>
</dbReference>
<keyword evidence="1" id="KW-0472">Membrane</keyword>
<evidence type="ECO:0000256" key="1">
    <source>
        <dbReference type="SAM" id="Phobius"/>
    </source>
</evidence>
<organism evidence="2 3">
    <name type="scientific">Plasmodium ovale curtisi</name>
    <dbReference type="NCBI Taxonomy" id="864141"/>
    <lineage>
        <taxon>Eukaryota</taxon>
        <taxon>Sar</taxon>
        <taxon>Alveolata</taxon>
        <taxon>Apicomplexa</taxon>
        <taxon>Aconoidasida</taxon>
        <taxon>Haemosporida</taxon>
        <taxon>Plasmodiidae</taxon>
        <taxon>Plasmodium</taxon>
        <taxon>Plasmodium (Plasmodium)</taxon>
    </lineage>
</organism>
<evidence type="ECO:0000313" key="3">
    <source>
        <dbReference type="Proteomes" id="UP000078546"/>
    </source>
</evidence>
<keyword evidence="1" id="KW-1133">Transmembrane helix</keyword>
<dbReference type="VEuPathDB" id="PlasmoDB:PocGH01_00202800"/>
<dbReference type="EMBL" id="FLQV01003283">
    <property type="protein sequence ID" value="SBT02316.1"/>
    <property type="molecule type" value="Genomic_DNA"/>
</dbReference>
<dbReference type="AlphaFoldDB" id="A0A1A8XEK8"/>
<keyword evidence="1" id="KW-0812">Transmembrane</keyword>
<feature type="transmembrane region" description="Helical" evidence="1">
    <location>
        <begin position="255"/>
        <end position="275"/>
    </location>
</feature>
<proteinExistence type="predicted"/>
<gene>
    <name evidence="2" type="ORF">POVCU1_075480</name>
</gene>
<dbReference type="Proteomes" id="UP000078546">
    <property type="component" value="Unassembled WGS sequence"/>
</dbReference>
<name>A0A1A8XEK8_PLAOA</name>
<reference evidence="3" key="1">
    <citation type="submission" date="2016-05" db="EMBL/GenBank/DDBJ databases">
        <authorList>
            <person name="Naeem Raeece"/>
        </authorList>
    </citation>
    <scope>NUCLEOTIDE SEQUENCE [LARGE SCALE GENOMIC DNA]</scope>
</reference>
<dbReference type="InterPro" id="IPR008780">
    <property type="entry name" value="Plasmodium_Vir"/>
</dbReference>
<protein>
    <submittedName>
        <fullName evidence="2">PIR Superfamily Protein</fullName>
    </submittedName>
</protein>
<evidence type="ECO:0000313" key="2">
    <source>
        <dbReference type="EMBL" id="SBT02316.1"/>
    </source>
</evidence>